<dbReference type="AlphaFoldDB" id="A0AAF0D3A1"/>
<protein>
    <submittedName>
        <fullName evidence="2">Nucleotidyltransferase domain-containing protein</fullName>
    </submittedName>
</protein>
<dbReference type="InterPro" id="IPR002934">
    <property type="entry name" value="Polymerase_NTP_transf_dom"/>
</dbReference>
<dbReference type="EMBL" id="CP091871">
    <property type="protein sequence ID" value="WEU40877.1"/>
    <property type="molecule type" value="Genomic_DNA"/>
</dbReference>
<feature type="domain" description="Polymerase nucleotidyl transferase" evidence="1">
    <location>
        <begin position="8"/>
        <end position="54"/>
    </location>
</feature>
<organism evidence="2 3">
    <name type="scientific">Odinarchaeota yellowstonii (strain LCB_4)</name>
    <dbReference type="NCBI Taxonomy" id="1841599"/>
    <lineage>
        <taxon>Archaea</taxon>
        <taxon>Promethearchaeati</taxon>
        <taxon>Candidatus Odinarchaeota</taxon>
        <taxon>Candidatus Odinarchaeia</taxon>
        <taxon>Candidatus Odinarchaeales</taxon>
        <taxon>Candidatus Odinarchaeaceae</taxon>
        <taxon>Candidatus Odinarchaeum</taxon>
    </lineage>
</organism>
<proteinExistence type="predicted"/>
<dbReference type="PANTHER" id="PTHR33933">
    <property type="entry name" value="NUCLEOTIDYLTRANSFERASE"/>
    <property type="match status" value="1"/>
</dbReference>
<dbReference type="SUPFAM" id="SSF81301">
    <property type="entry name" value="Nucleotidyltransferase"/>
    <property type="match status" value="1"/>
</dbReference>
<dbReference type="KEGG" id="oyw:OdinLCB4_002895"/>
<evidence type="ECO:0000259" key="1">
    <source>
        <dbReference type="Pfam" id="PF01909"/>
    </source>
</evidence>
<accession>A0AAF0D3A1</accession>
<evidence type="ECO:0000313" key="2">
    <source>
        <dbReference type="EMBL" id="WEU40877.1"/>
    </source>
</evidence>
<dbReference type="Proteomes" id="UP000186851">
    <property type="component" value="Chromosome"/>
</dbReference>
<dbReference type="PANTHER" id="PTHR33933:SF1">
    <property type="entry name" value="PROTEIN ADENYLYLTRANSFERASE MNTA-RELATED"/>
    <property type="match status" value="1"/>
</dbReference>
<reference evidence="2" key="2">
    <citation type="journal article" date="2022" name="Nat. Microbiol.">
        <title>A closed Candidatus Odinarchaeum chromosome exposes Asgard archaeal viruses.</title>
        <authorList>
            <person name="Tamarit D."/>
            <person name="Caceres E.F."/>
            <person name="Krupovic M."/>
            <person name="Nijland R."/>
            <person name="Eme L."/>
            <person name="Robinson N.P."/>
            <person name="Ettema T.J.G."/>
        </authorList>
    </citation>
    <scope>NUCLEOTIDE SEQUENCE</scope>
    <source>
        <strain evidence="2">LCB_4</strain>
    </source>
</reference>
<reference evidence="2" key="1">
    <citation type="journal article" date="2017" name="Nature">
        <title>Asgard archaea illuminate the origin of eukaryotic cellular complexity.</title>
        <authorList>
            <person name="Zaremba-Niedzwiedzka K."/>
            <person name="Caceres E.F."/>
            <person name="Saw J.H."/>
            <person name="Backstrom D."/>
            <person name="Juzokaite L."/>
            <person name="Vancaester E."/>
            <person name="Seitz K.W."/>
            <person name="Anantharaman K."/>
            <person name="Starnawski P."/>
            <person name="Kjeldsen K.U."/>
            <person name="Scott M.B."/>
            <person name="Nunoura T."/>
            <person name="Banfield J.F."/>
            <person name="Schramm A."/>
            <person name="Baker B.J."/>
            <person name="Spang A."/>
            <person name="Ettema T.J.G."/>
        </authorList>
    </citation>
    <scope>NUCLEOTIDE SEQUENCE</scope>
    <source>
        <strain evidence="2">LCB_4</strain>
    </source>
</reference>
<dbReference type="InterPro" id="IPR043519">
    <property type="entry name" value="NT_sf"/>
</dbReference>
<name>A0AAF0D3A1_ODILC</name>
<gene>
    <name evidence="2" type="ORF">OdinLCB4_002895</name>
</gene>
<evidence type="ECO:0000313" key="3">
    <source>
        <dbReference type="Proteomes" id="UP000186851"/>
    </source>
</evidence>
<dbReference type="Pfam" id="PF01909">
    <property type="entry name" value="NTP_transf_2"/>
    <property type="match status" value="1"/>
</dbReference>
<sequence length="112" mass="12743">MLILFGDQVIDFIKSKLPVLDENITEIIVFGSYARGDYTPQSDIDLLLITKNIKASEKIFSELRTSILMNFEVVVSAIYYTPELFKKSIKTGIPLVKTILKEGKTVWRRNGT</sequence>
<dbReference type="CDD" id="cd05403">
    <property type="entry name" value="NT_KNTase_like"/>
    <property type="match status" value="1"/>
</dbReference>
<dbReference type="Gene3D" id="3.30.460.10">
    <property type="entry name" value="Beta Polymerase, domain 2"/>
    <property type="match status" value="1"/>
</dbReference>
<dbReference type="InterPro" id="IPR052548">
    <property type="entry name" value="Type_VII_TA_antitoxin"/>
</dbReference>
<dbReference type="GO" id="GO:0016779">
    <property type="term" value="F:nucleotidyltransferase activity"/>
    <property type="evidence" value="ECO:0007669"/>
    <property type="project" value="InterPro"/>
</dbReference>